<proteinExistence type="predicted"/>
<organism evidence="1 2">
    <name type="scientific">Alienimonas chondri</name>
    <dbReference type="NCBI Taxonomy" id="2681879"/>
    <lineage>
        <taxon>Bacteria</taxon>
        <taxon>Pseudomonadati</taxon>
        <taxon>Planctomycetota</taxon>
        <taxon>Planctomycetia</taxon>
        <taxon>Planctomycetales</taxon>
        <taxon>Planctomycetaceae</taxon>
        <taxon>Alienimonas</taxon>
    </lineage>
</organism>
<protein>
    <submittedName>
        <fullName evidence="1">Uncharacterized protein</fullName>
    </submittedName>
</protein>
<dbReference type="Proteomes" id="UP000609651">
    <property type="component" value="Unassembled WGS sequence"/>
</dbReference>
<evidence type="ECO:0000313" key="2">
    <source>
        <dbReference type="Proteomes" id="UP000609651"/>
    </source>
</evidence>
<dbReference type="RefSeq" id="WP_171189658.1">
    <property type="nucleotide sequence ID" value="NZ_WTPX01000197.1"/>
</dbReference>
<sequence length="142" mass="15237">MTDPATAPPPAAPPAGRAAAERLFRSVRPELEDRFRELAGRDGKPAGLRWAKCEFAGEPTFVPTPTGRLDALLAVTIHFEPIPGGGMEEVAAARLPRSAVALFHHRPPPRWAFWSAGAWGTGGRVLFNHTPDTAAERIAEGL</sequence>
<dbReference type="EMBL" id="WTPX01000197">
    <property type="protein sequence ID" value="NNJ27751.1"/>
    <property type="molecule type" value="Genomic_DNA"/>
</dbReference>
<evidence type="ECO:0000313" key="1">
    <source>
        <dbReference type="EMBL" id="NNJ27751.1"/>
    </source>
</evidence>
<reference evidence="1 2" key="1">
    <citation type="journal article" date="2020" name="Syst. Appl. Microbiol.">
        <title>Alienimonas chondri sp. nov., a novel planctomycete isolated from the biofilm of the red alga Chondrus crispus.</title>
        <authorList>
            <person name="Vitorino I."/>
            <person name="Albuquerque L."/>
            <person name="Wiegand S."/>
            <person name="Kallscheuer N."/>
            <person name="da Costa M.S."/>
            <person name="Lobo-da-Cunha A."/>
            <person name="Jogler C."/>
            <person name="Lage O.M."/>
        </authorList>
    </citation>
    <scope>NUCLEOTIDE SEQUENCE [LARGE SCALE GENOMIC DNA]</scope>
    <source>
        <strain evidence="1 2">LzC2</strain>
    </source>
</reference>
<accession>A0ABX1VMP5</accession>
<comment type="caution">
    <text evidence="1">The sequence shown here is derived from an EMBL/GenBank/DDBJ whole genome shotgun (WGS) entry which is preliminary data.</text>
</comment>
<gene>
    <name evidence="1" type="ORF">LzC2_38590</name>
</gene>
<keyword evidence="2" id="KW-1185">Reference proteome</keyword>
<name>A0ABX1VMP5_9PLAN</name>